<keyword evidence="2" id="KW-1185">Reference proteome</keyword>
<evidence type="ECO:0000313" key="2">
    <source>
        <dbReference type="Proteomes" id="UP001055125"/>
    </source>
</evidence>
<name>A0ABQ4S748_9HYPH</name>
<accession>A0ABQ4S748</accession>
<dbReference type="Gene3D" id="1.10.3210.10">
    <property type="entry name" value="Hypothetical protein af1432"/>
    <property type="match status" value="1"/>
</dbReference>
<proteinExistence type="predicted"/>
<evidence type="ECO:0008006" key="3">
    <source>
        <dbReference type="Google" id="ProtNLM"/>
    </source>
</evidence>
<reference evidence="1" key="1">
    <citation type="journal article" date="2021" name="Front. Microbiol.">
        <title>Comprehensive Comparative Genomics and Phenotyping of Methylobacterium Species.</title>
        <authorList>
            <person name="Alessa O."/>
            <person name="Ogura Y."/>
            <person name="Fujitani Y."/>
            <person name="Takami H."/>
            <person name="Hayashi T."/>
            <person name="Sahin N."/>
            <person name="Tani A."/>
        </authorList>
    </citation>
    <scope>NUCLEOTIDE SEQUENCE</scope>
    <source>
        <strain evidence="1">DSM 19015</strain>
    </source>
</reference>
<dbReference type="Proteomes" id="UP001055125">
    <property type="component" value="Unassembled WGS sequence"/>
</dbReference>
<evidence type="ECO:0000313" key="1">
    <source>
        <dbReference type="EMBL" id="GJD97587.1"/>
    </source>
</evidence>
<protein>
    <recommendedName>
        <fullName evidence="3">HD domain-containing protein</fullName>
    </recommendedName>
</protein>
<organism evidence="1 2">
    <name type="scientific">Methylobacterium iners</name>
    <dbReference type="NCBI Taxonomy" id="418707"/>
    <lineage>
        <taxon>Bacteria</taxon>
        <taxon>Pseudomonadati</taxon>
        <taxon>Pseudomonadota</taxon>
        <taxon>Alphaproteobacteria</taxon>
        <taxon>Hyphomicrobiales</taxon>
        <taxon>Methylobacteriaceae</taxon>
        <taxon>Methylobacterium</taxon>
    </lineage>
</organism>
<sequence>MPTASDAHRFEAEAHFGQMDRSSKPFIRHINRVAAAADTRARHARLTDGLRVNAATVLQAAYLHDVLECVTQ</sequence>
<dbReference type="EMBL" id="BPQP01000093">
    <property type="protein sequence ID" value="GJD97587.1"/>
    <property type="molecule type" value="Genomic_DNA"/>
</dbReference>
<dbReference type="SUPFAM" id="SSF109604">
    <property type="entry name" value="HD-domain/PDEase-like"/>
    <property type="match status" value="1"/>
</dbReference>
<reference evidence="1" key="2">
    <citation type="submission" date="2021-08" db="EMBL/GenBank/DDBJ databases">
        <authorList>
            <person name="Tani A."/>
            <person name="Ola A."/>
            <person name="Ogura Y."/>
            <person name="Katsura K."/>
            <person name="Hayashi T."/>
        </authorList>
    </citation>
    <scope>NUCLEOTIDE SEQUENCE</scope>
    <source>
        <strain evidence="1">DSM 19015</strain>
    </source>
</reference>
<gene>
    <name evidence="1" type="ORF">OCOJLMKI_4819</name>
</gene>
<comment type="caution">
    <text evidence="1">The sequence shown here is derived from an EMBL/GenBank/DDBJ whole genome shotgun (WGS) entry which is preliminary data.</text>
</comment>